<reference evidence="2" key="1">
    <citation type="journal article" date="2020" name="Nat. Commun.">
        <title>Genome sequence of the cluster root forming white lupin.</title>
        <authorList>
            <person name="Hufnagel B."/>
            <person name="Marques A."/>
            <person name="Soriano A."/>
            <person name="Marques L."/>
            <person name="Divol F."/>
            <person name="Doumas P."/>
            <person name="Sallet E."/>
            <person name="Mancinotti D."/>
            <person name="Carrere S."/>
            <person name="Marande W."/>
            <person name="Arribat S."/>
            <person name="Keller J."/>
            <person name="Huneau C."/>
            <person name="Blein T."/>
            <person name="Aime D."/>
            <person name="Laguerre M."/>
            <person name="Taylor J."/>
            <person name="Schubert V."/>
            <person name="Nelson M."/>
            <person name="Geu-Flores F."/>
            <person name="Crespi M."/>
            <person name="Gallardo-Guerrero K."/>
            <person name="Delaux P.-M."/>
            <person name="Salse J."/>
            <person name="Berges H."/>
            <person name="Guyot R."/>
            <person name="Gouzy J."/>
            <person name="Peret B."/>
        </authorList>
    </citation>
    <scope>NUCLEOTIDE SEQUENCE [LARGE SCALE GENOMIC DNA]</scope>
    <source>
        <strain evidence="2">cv. Amiga</strain>
    </source>
</reference>
<name>A0A6A4PPZ7_LUPAL</name>
<proteinExistence type="predicted"/>
<gene>
    <name evidence="1" type="ORF">Lalb_Chr11g0062281</name>
</gene>
<organism evidence="1 2">
    <name type="scientific">Lupinus albus</name>
    <name type="common">White lupine</name>
    <name type="synonym">Lupinus termis</name>
    <dbReference type="NCBI Taxonomy" id="3870"/>
    <lineage>
        <taxon>Eukaryota</taxon>
        <taxon>Viridiplantae</taxon>
        <taxon>Streptophyta</taxon>
        <taxon>Embryophyta</taxon>
        <taxon>Tracheophyta</taxon>
        <taxon>Spermatophyta</taxon>
        <taxon>Magnoliopsida</taxon>
        <taxon>eudicotyledons</taxon>
        <taxon>Gunneridae</taxon>
        <taxon>Pentapetalae</taxon>
        <taxon>rosids</taxon>
        <taxon>fabids</taxon>
        <taxon>Fabales</taxon>
        <taxon>Fabaceae</taxon>
        <taxon>Papilionoideae</taxon>
        <taxon>50 kb inversion clade</taxon>
        <taxon>genistoids sensu lato</taxon>
        <taxon>core genistoids</taxon>
        <taxon>Genisteae</taxon>
        <taxon>Lupinus</taxon>
    </lineage>
</organism>
<dbReference type="EMBL" id="WOCE01000011">
    <property type="protein sequence ID" value="KAE9603568.1"/>
    <property type="molecule type" value="Genomic_DNA"/>
</dbReference>
<evidence type="ECO:0000313" key="2">
    <source>
        <dbReference type="Proteomes" id="UP000447434"/>
    </source>
</evidence>
<evidence type="ECO:0000313" key="1">
    <source>
        <dbReference type="EMBL" id="KAE9603568.1"/>
    </source>
</evidence>
<dbReference type="AlphaFoldDB" id="A0A6A4PPZ7"/>
<accession>A0A6A4PPZ7</accession>
<dbReference type="Proteomes" id="UP000447434">
    <property type="component" value="Chromosome 11"/>
</dbReference>
<keyword evidence="2" id="KW-1185">Reference proteome</keyword>
<comment type="caution">
    <text evidence="1">The sequence shown here is derived from an EMBL/GenBank/DDBJ whole genome shotgun (WGS) entry which is preliminary data.</text>
</comment>
<protein>
    <submittedName>
        <fullName evidence="1">Uncharacterized protein</fullName>
    </submittedName>
</protein>
<sequence length="58" mass="6392">MSTSKMHKTSFTSHFYLHNLGFQQKHFGSNSAPRDRFFDTVYSAIYSSTIDGGAAVGG</sequence>